<dbReference type="EMBL" id="PGLQ01000012">
    <property type="protein sequence ID" value="PJM78279.1"/>
    <property type="molecule type" value="Genomic_DNA"/>
</dbReference>
<evidence type="ECO:0000256" key="1">
    <source>
        <dbReference type="SAM" id="Phobius"/>
    </source>
</evidence>
<keyword evidence="1" id="KW-0472">Membrane</keyword>
<keyword evidence="1" id="KW-1133">Transmembrane helix</keyword>
<gene>
    <name evidence="2" type="ORF">CUU80_10370</name>
</gene>
<reference evidence="2 3" key="1">
    <citation type="submission" date="2017-11" db="EMBL/GenBank/DDBJ databases">
        <title>Draft genome sequences of strains TRE 1, TRE D, TRE H and TRI 7, isolated from tamarins, belonging to four potential novel Bifidobacterium species.</title>
        <authorList>
            <person name="Mattarelli P."/>
            <person name="Modesto M."/>
            <person name="Bonetti A."/>
            <person name="Puglisi E."/>
            <person name="Morelli L."/>
        </authorList>
    </citation>
    <scope>NUCLEOTIDE SEQUENCE [LARGE SCALE GENOMIC DNA]</scope>
    <source>
        <strain evidence="3">TRED</strain>
    </source>
</reference>
<sequence>MFVFEPYPELQKQMNTHSLQVGLYLCHVIACALHGTNADAIPEGFAWEELFALAQQQRVEGISFMGLPAEISKECPDLFHRWSQAADVTLYKELAYKEECNAIECSLNSVGLSTMVLKGTDICACYPRPGMRSMSDVDILYGYVERDSSHGDIFHIVGNSLRQRRTVMNRAMVAAHGVMERLGYRQHDLVGYIRQPYHVELHSWIMEPDSKLFAYYANPWGTARPIKGSTLRFRQSLEDTYIFHIAHCYKHYENNGCGVRFLIDQYVLNNRISTSGCDNKYIARELKKMGLLDFESRLRVLARFMFSDKENNKNTSIDLILLQELLDNNAFGSRRHGEATQIDKRNIAQYLKWRLWPGWGWVEGRHPFVAAHPYFVPFLLIARFFLGVFLKPRRRLREIKNLLYRKMRK</sequence>
<dbReference type="Pfam" id="PF14907">
    <property type="entry name" value="NTP_transf_5"/>
    <property type="match status" value="2"/>
</dbReference>
<keyword evidence="1" id="KW-0812">Transmembrane</keyword>
<protein>
    <recommendedName>
        <fullName evidence="4">Nucleotidyltransferase family protein</fullName>
    </recommendedName>
</protein>
<dbReference type="OrthoDB" id="9773927at2"/>
<proteinExistence type="predicted"/>
<feature type="transmembrane region" description="Helical" evidence="1">
    <location>
        <begin position="374"/>
        <end position="390"/>
    </location>
</feature>
<accession>A0A2M9HNC0</accession>
<comment type="caution">
    <text evidence="2">The sequence shown here is derived from an EMBL/GenBank/DDBJ whole genome shotgun (WGS) entry which is preliminary data.</text>
</comment>
<dbReference type="AlphaFoldDB" id="A0A2M9HNC0"/>
<name>A0A2M9HNC0_9BIFI</name>
<dbReference type="InterPro" id="IPR039498">
    <property type="entry name" value="NTP_transf_5"/>
</dbReference>
<evidence type="ECO:0000313" key="3">
    <source>
        <dbReference type="Proteomes" id="UP000228755"/>
    </source>
</evidence>
<evidence type="ECO:0000313" key="2">
    <source>
        <dbReference type="EMBL" id="PJM78279.1"/>
    </source>
</evidence>
<dbReference type="Proteomes" id="UP000228755">
    <property type="component" value="Unassembled WGS sequence"/>
</dbReference>
<evidence type="ECO:0008006" key="4">
    <source>
        <dbReference type="Google" id="ProtNLM"/>
    </source>
</evidence>
<keyword evidence="3" id="KW-1185">Reference proteome</keyword>
<organism evidence="2 3">
    <name type="scientific">Bifidobacterium scaligerum</name>
    <dbReference type="NCBI Taxonomy" id="2052656"/>
    <lineage>
        <taxon>Bacteria</taxon>
        <taxon>Bacillati</taxon>
        <taxon>Actinomycetota</taxon>
        <taxon>Actinomycetes</taxon>
        <taxon>Bifidobacteriales</taxon>
        <taxon>Bifidobacteriaceae</taxon>
        <taxon>Bifidobacterium</taxon>
    </lineage>
</organism>